<feature type="domain" description="HTH marR-type" evidence="1">
    <location>
        <begin position="18"/>
        <end position="150"/>
    </location>
</feature>
<evidence type="ECO:0000313" key="3">
    <source>
        <dbReference type="Proteomes" id="UP001429745"/>
    </source>
</evidence>
<dbReference type="InterPro" id="IPR036388">
    <property type="entry name" value="WH-like_DNA-bd_sf"/>
</dbReference>
<dbReference type="PANTHER" id="PTHR33164:SF99">
    <property type="entry name" value="MARR FAMILY REGULATORY PROTEIN"/>
    <property type="match status" value="1"/>
</dbReference>
<gene>
    <name evidence="2" type="ORF">HF576_06745</name>
</gene>
<accession>A0ABX1K953</accession>
<name>A0ABX1K953_9MICO</name>
<dbReference type="InterPro" id="IPR039422">
    <property type="entry name" value="MarR/SlyA-like"/>
</dbReference>
<evidence type="ECO:0000313" key="2">
    <source>
        <dbReference type="EMBL" id="NLP83536.1"/>
    </source>
</evidence>
<dbReference type="PANTHER" id="PTHR33164">
    <property type="entry name" value="TRANSCRIPTIONAL REGULATOR, MARR FAMILY"/>
    <property type="match status" value="1"/>
</dbReference>
<dbReference type="InterPro" id="IPR000835">
    <property type="entry name" value="HTH_MarR-typ"/>
</dbReference>
<evidence type="ECO:0000259" key="1">
    <source>
        <dbReference type="PROSITE" id="PS50995"/>
    </source>
</evidence>
<dbReference type="SMART" id="SM00347">
    <property type="entry name" value="HTH_MARR"/>
    <property type="match status" value="1"/>
</dbReference>
<protein>
    <submittedName>
        <fullName evidence="2">Winged helix-turn-helix transcriptional regulator</fullName>
    </submittedName>
</protein>
<proteinExistence type="predicted"/>
<dbReference type="PROSITE" id="PS50995">
    <property type="entry name" value="HTH_MARR_2"/>
    <property type="match status" value="1"/>
</dbReference>
<keyword evidence="3" id="KW-1185">Reference proteome</keyword>
<organism evidence="2 3">
    <name type="scientific">Microbacterium salsuginis</name>
    <dbReference type="NCBI Taxonomy" id="2722803"/>
    <lineage>
        <taxon>Bacteria</taxon>
        <taxon>Bacillati</taxon>
        <taxon>Actinomycetota</taxon>
        <taxon>Actinomycetes</taxon>
        <taxon>Micrococcales</taxon>
        <taxon>Microbacteriaceae</taxon>
        <taxon>Microbacterium</taxon>
    </lineage>
</organism>
<sequence>MPKPADVAATGLRASALTDDLSFLLARANAIALSAGNAALAEHGLKARSYSVLSLAADGAGPSQRELAEFLRLDPSQVVSLVDDLQSRGLVERRPDPADRRANVVIATDAGRSLAAAARDSARSAEERVHAQLSADERQTLTDLLRALAFPDA</sequence>
<dbReference type="PRINTS" id="PR00598">
    <property type="entry name" value="HTHMARR"/>
</dbReference>
<comment type="caution">
    <text evidence="2">The sequence shown here is derived from an EMBL/GenBank/DDBJ whole genome shotgun (WGS) entry which is preliminary data.</text>
</comment>
<dbReference type="EMBL" id="JABACI010000001">
    <property type="protein sequence ID" value="NLP83536.1"/>
    <property type="molecule type" value="Genomic_DNA"/>
</dbReference>
<dbReference type="RefSeq" id="WP_168911934.1">
    <property type="nucleotide sequence ID" value="NZ_JABACI010000001.1"/>
</dbReference>
<dbReference type="Pfam" id="PF12802">
    <property type="entry name" value="MarR_2"/>
    <property type="match status" value="1"/>
</dbReference>
<dbReference type="Proteomes" id="UP001429745">
    <property type="component" value="Unassembled WGS sequence"/>
</dbReference>
<reference evidence="2 3" key="1">
    <citation type="submission" date="2020-04" db="EMBL/GenBank/DDBJ databases">
        <title>CFH 90308 Microbacterium sp.</title>
        <authorList>
            <person name="Nie G."/>
            <person name="Ming H."/>
            <person name="Xia T."/>
        </authorList>
    </citation>
    <scope>NUCLEOTIDE SEQUENCE [LARGE SCALE GENOMIC DNA]</scope>
    <source>
        <strain evidence="2 3">CFH 90308</strain>
    </source>
</reference>
<dbReference type="SUPFAM" id="SSF46785">
    <property type="entry name" value="Winged helix' DNA-binding domain"/>
    <property type="match status" value="1"/>
</dbReference>
<dbReference type="Gene3D" id="1.10.10.10">
    <property type="entry name" value="Winged helix-like DNA-binding domain superfamily/Winged helix DNA-binding domain"/>
    <property type="match status" value="1"/>
</dbReference>
<dbReference type="InterPro" id="IPR036390">
    <property type="entry name" value="WH_DNA-bd_sf"/>
</dbReference>